<name>A0ABW7HVJ5_9ACTN</name>
<evidence type="ECO:0000259" key="1">
    <source>
        <dbReference type="Pfam" id="PF06259"/>
    </source>
</evidence>
<comment type="caution">
    <text evidence="2">The sequence shown here is derived from an EMBL/GenBank/DDBJ whole genome shotgun (WGS) entry which is preliminary data.</text>
</comment>
<gene>
    <name evidence="2" type="ORF">ACG5V6_15510</name>
</gene>
<dbReference type="EMBL" id="JBIHMK010000054">
    <property type="protein sequence ID" value="MFH0249619.1"/>
    <property type="molecule type" value="Genomic_DNA"/>
</dbReference>
<dbReference type="InterPro" id="IPR029058">
    <property type="entry name" value="AB_hydrolase_fold"/>
</dbReference>
<dbReference type="InterPro" id="IPR010427">
    <property type="entry name" value="DUF1023"/>
</dbReference>
<accession>A0ABW7HVJ5</accession>
<dbReference type="GO" id="GO:0016787">
    <property type="term" value="F:hydrolase activity"/>
    <property type="evidence" value="ECO:0007669"/>
    <property type="project" value="UniProtKB-KW"/>
</dbReference>
<organism evidence="2 3">
    <name type="scientific">Streptomyces chitinivorans</name>
    <dbReference type="NCBI Taxonomy" id="1257027"/>
    <lineage>
        <taxon>Bacteria</taxon>
        <taxon>Bacillati</taxon>
        <taxon>Actinomycetota</taxon>
        <taxon>Actinomycetes</taxon>
        <taxon>Kitasatosporales</taxon>
        <taxon>Streptomycetaceae</taxon>
        <taxon>Streptomyces</taxon>
    </lineage>
</organism>
<sequence>MDYTTLRGLKLSLFESAADGYRTTSDMACQAKDRIDQQITAKMRGALEGEAADAALRQLRELSKNFHYAQVECGLVSTALNGLVSDLRVARRKLDTAVEDAHGEKFTVEPDGSVTYPAAGEKVDGKTPQGGTVRGTTYGAARSVQDQAAMFDPNPNYARAKEYANRIAAAVEEATEADSKWAPKLRKLKADDDLTVSHKDWADTQKDMHGVRKAADDYLDGIKPPPKEGTPEENAEWWNGLSDTERDDYVSLHPASVGALDGLPAEVRDEANRAVLAEKRGRYEMELRSIPPEPTRYFQEYRGNHAVRSETAAWKEWNDKYGDRKEHLEGSLKGMQAIQDRFDATGEEGLPDAYLLGFSPEGNGRSIIANGNPDTADRVAVYVPGTTSNLGSIGGDINRMTGLWRESQAMTQDQSVSTITWLGYDAPQSIVKDAPMSHYADDGAPAFNRFLDGLETSNSTESGGHRTVIGHSYGTTLIGSAARQGDLNAGDVVLVGSPGVQVGHARDLDVPPGRVWNEEADGDVVPDIGRYGHGGSQWTFGGGTFIIPSDELFGANQMSTDTAGHSDYWGPGTESLKNQAAVVAGQYDRVEIEE</sequence>
<dbReference type="SUPFAM" id="SSF53474">
    <property type="entry name" value="alpha/beta-Hydrolases"/>
    <property type="match status" value="1"/>
</dbReference>
<dbReference type="Proteomes" id="UP001607069">
    <property type="component" value="Unassembled WGS sequence"/>
</dbReference>
<reference evidence="2 3" key="1">
    <citation type="submission" date="2024-10" db="EMBL/GenBank/DDBJ databases">
        <authorList>
            <person name="Cho J.-C."/>
        </authorList>
    </citation>
    <scope>NUCLEOTIDE SEQUENCE [LARGE SCALE GENOMIC DNA]</scope>
    <source>
        <strain evidence="2 3">KCTC29696</strain>
    </source>
</reference>
<keyword evidence="3" id="KW-1185">Reference proteome</keyword>
<keyword evidence="2" id="KW-0378">Hydrolase</keyword>
<dbReference type="RefSeq" id="WP_279949591.1">
    <property type="nucleotide sequence ID" value="NZ_BAABEN010000013.1"/>
</dbReference>
<evidence type="ECO:0000313" key="2">
    <source>
        <dbReference type="EMBL" id="MFH0249619.1"/>
    </source>
</evidence>
<feature type="domain" description="DUF1023" evidence="1">
    <location>
        <begin position="360"/>
        <end position="528"/>
    </location>
</feature>
<proteinExistence type="predicted"/>
<evidence type="ECO:0000313" key="3">
    <source>
        <dbReference type="Proteomes" id="UP001607069"/>
    </source>
</evidence>
<dbReference type="Pfam" id="PF06259">
    <property type="entry name" value="Abhydrolase_8"/>
    <property type="match status" value="1"/>
</dbReference>
<protein>
    <submittedName>
        <fullName evidence="2">Alpha/beta hydrolase</fullName>
    </submittedName>
</protein>